<name>A0A182T0R8_9DIPT</name>
<proteinExistence type="predicted"/>
<dbReference type="AlphaFoldDB" id="A0A182T0R8"/>
<reference evidence="2" key="1">
    <citation type="submission" date="2013-09" db="EMBL/GenBank/DDBJ databases">
        <title>The Genome Sequence of Anopheles maculatus species B.</title>
        <authorList>
            <consortium name="The Broad Institute Genomics Platform"/>
            <person name="Neafsey D.E."/>
            <person name="Besansky N."/>
            <person name="Howell P."/>
            <person name="Walton C."/>
            <person name="Young S.K."/>
            <person name="Zeng Q."/>
            <person name="Gargeya S."/>
            <person name="Fitzgerald M."/>
            <person name="Haas B."/>
            <person name="Abouelleil A."/>
            <person name="Allen A.W."/>
            <person name="Alvarado L."/>
            <person name="Arachchi H.M."/>
            <person name="Berlin A.M."/>
            <person name="Chapman S.B."/>
            <person name="Gainer-Dewar J."/>
            <person name="Goldberg J."/>
            <person name="Griggs A."/>
            <person name="Gujja S."/>
            <person name="Hansen M."/>
            <person name="Howarth C."/>
            <person name="Imamovic A."/>
            <person name="Ireland A."/>
            <person name="Larimer J."/>
            <person name="McCowan C."/>
            <person name="Murphy C."/>
            <person name="Pearson M."/>
            <person name="Poon T.W."/>
            <person name="Priest M."/>
            <person name="Roberts A."/>
            <person name="Saif S."/>
            <person name="Shea T."/>
            <person name="Sisk P."/>
            <person name="Sykes S."/>
            <person name="Wortman J."/>
            <person name="Nusbaum C."/>
            <person name="Birren B."/>
        </authorList>
    </citation>
    <scope>NUCLEOTIDE SEQUENCE [LARGE SCALE GENOMIC DNA]</scope>
    <source>
        <strain evidence="2">maculatus3</strain>
    </source>
</reference>
<organism evidence="1 2">
    <name type="scientific">Anopheles maculatus</name>
    <dbReference type="NCBI Taxonomy" id="74869"/>
    <lineage>
        <taxon>Eukaryota</taxon>
        <taxon>Metazoa</taxon>
        <taxon>Ecdysozoa</taxon>
        <taxon>Arthropoda</taxon>
        <taxon>Hexapoda</taxon>
        <taxon>Insecta</taxon>
        <taxon>Pterygota</taxon>
        <taxon>Neoptera</taxon>
        <taxon>Endopterygota</taxon>
        <taxon>Diptera</taxon>
        <taxon>Nematocera</taxon>
        <taxon>Culicoidea</taxon>
        <taxon>Culicidae</taxon>
        <taxon>Anophelinae</taxon>
        <taxon>Anopheles</taxon>
        <taxon>Anopheles maculatus group</taxon>
    </lineage>
</organism>
<evidence type="ECO:0000313" key="2">
    <source>
        <dbReference type="Proteomes" id="UP000075901"/>
    </source>
</evidence>
<reference evidence="1" key="2">
    <citation type="submission" date="2020-05" db="UniProtKB">
        <authorList>
            <consortium name="EnsemblMetazoa"/>
        </authorList>
    </citation>
    <scope>IDENTIFICATION</scope>
    <source>
        <strain evidence="1">maculatus3</strain>
    </source>
</reference>
<dbReference type="VEuPathDB" id="VectorBase:AMAM017293"/>
<accession>A0A182T0R8</accession>
<sequence>MKTHSGTYSYRLKEYFKTHPMLAQSVVKGALLKGNCITVNGTVYVTPLLSNYSERFVVNGPVGHASVSDGSTIMMRVKNVHKTAANRFQLQVNTLLEHVCANGIDGVHEFVAAYMRDVDDLIQRYQEQHFAFANFTIGQHVECVVESIVPNSEKLAIEVHAIDKKSKYVTKGIATAILPNKPATSYKVGSKVPGRVVWIDVERMLVHVCLDQSLFECIALNGQNDSQTAIPKEPQECWVLFANKFVHVCCLKHGPAQLLIVPVKHHYNEIRTTEKQNADKTLK</sequence>
<dbReference type="Proteomes" id="UP000075901">
    <property type="component" value="Unassembled WGS sequence"/>
</dbReference>
<protein>
    <recommendedName>
        <fullName evidence="3">S1 motif domain-containing protein</fullName>
    </recommendedName>
</protein>
<evidence type="ECO:0008006" key="3">
    <source>
        <dbReference type="Google" id="ProtNLM"/>
    </source>
</evidence>
<dbReference type="EnsemblMetazoa" id="AMAM017293-RA">
    <property type="protein sequence ID" value="AMAM017293-PA"/>
    <property type="gene ID" value="AMAM017293"/>
</dbReference>
<keyword evidence="2" id="KW-1185">Reference proteome</keyword>
<evidence type="ECO:0000313" key="1">
    <source>
        <dbReference type="EnsemblMetazoa" id="AMAM017293-PA"/>
    </source>
</evidence>